<organism evidence="1 2">
    <name type="scientific">Cryptococcus neoformans Tu259-1</name>
    <dbReference type="NCBI Taxonomy" id="1230072"/>
    <lineage>
        <taxon>Eukaryota</taxon>
        <taxon>Fungi</taxon>
        <taxon>Dikarya</taxon>
        <taxon>Basidiomycota</taxon>
        <taxon>Agaricomycotina</taxon>
        <taxon>Tremellomycetes</taxon>
        <taxon>Tremellales</taxon>
        <taxon>Cryptococcaceae</taxon>
        <taxon>Cryptococcus</taxon>
        <taxon>Cryptococcus neoformans species complex</taxon>
    </lineage>
</organism>
<reference evidence="1 2" key="1">
    <citation type="submission" date="2017-06" db="EMBL/GenBank/DDBJ databases">
        <title>Global population genomics of the pathogenic fungus Cryptococcus neoformans var. grubii.</title>
        <authorList>
            <person name="Cuomo C."/>
            <person name="Litvintseva A."/>
            <person name="Chen Y."/>
            <person name="Young S."/>
            <person name="Zeng Q."/>
            <person name="Chapman S."/>
            <person name="Gujja S."/>
            <person name="Saif S."/>
            <person name="Birren B."/>
        </authorList>
    </citation>
    <scope>NUCLEOTIDE SEQUENCE [LARGE SCALE GENOMIC DNA]</scope>
    <source>
        <strain evidence="1 2">Tu259-1</strain>
    </source>
</reference>
<accession>A0A854QLE8</accession>
<dbReference type="Gene3D" id="2.40.70.10">
    <property type="entry name" value="Acid Proteases"/>
    <property type="match status" value="1"/>
</dbReference>
<evidence type="ECO:0008006" key="3">
    <source>
        <dbReference type="Google" id="ProtNLM"/>
    </source>
</evidence>
<evidence type="ECO:0000313" key="1">
    <source>
        <dbReference type="EMBL" id="OXG23486.1"/>
    </source>
</evidence>
<dbReference type="CDD" id="cd00303">
    <property type="entry name" value="retropepsin_like"/>
    <property type="match status" value="1"/>
</dbReference>
<dbReference type="EMBL" id="AMKT01000035">
    <property type="protein sequence ID" value="OXG23486.1"/>
    <property type="molecule type" value="Genomic_DNA"/>
</dbReference>
<dbReference type="AlphaFoldDB" id="A0A854QLE8"/>
<protein>
    <recommendedName>
        <fullName evidence="3">Peptidase A2 domain-containing protein</fullName>
    </recommendedName>
</protein>
<name>A0A854QLE8_CRYNE</name>
<proteinExistence type="predicted"/>
<dbReference type="SUPFAM" id="SSF50630">
    <property type="entry name" value="Acid proteases"/>
    <property type="match status" value="1"/>
</dbReference>
<gene>
    <name evidence="1" type="ORF">C361_02788</name>
</gene>
<comment type="caution">
    <text evidence="1">The sequence shown here is derived from an EMBL/GenBank/DDBJ whole genome shotgun (WGS) entry which is preliminary data.</text>
</comment>
<feature type="non-terminal residue" evidence="1">
    <location>
        <position position="398"/>
    </location>
</feature>
<dbReference type="Pfam" id="PF13650">
    <property type="entry name" value="Asp_protease_2"/>
    <property type="match status" value="1"/>
</dbReference>
<evidence type="ECO:0000313" key="2">
    <source>
        <dbReference type="Proteomes" id="UP000199727"/>
    </source>
</evidence>
<dbReference type="Proteomes" id="UP000199727">
    <property type="component" value="Unassembled WGS sequence"/>
</dbReference>
<sequence length="398" mass="44422">MLRHADHLHNLLHTYSLLTPLDDPQREENRCVSILEVANNSVECAGLLAWVDNVGQMMETDGESNWDAWVAVFKDAVLPLEWAVSEQRSLHCLQFATAHDWAAFDAQATQHRHNLMGTDRYPRDAQMTLVYCAACPDSLYPRVKTKWAYKSGSLHEIRMLLELEVSKYMADKHDTPTVSHGKVSAAMPNSSTLTHPVSHYHDAKTPLPYYLSLAGKYIHKVFTKENRCNDCRQVGHGYKTCPNCRSSACSFARPVDSHEVLIQELTSQLADHPNLGMHLDAEPDLYTLFHPPLVIQISAATDRRTSAAPPHPLRFLLDTGAGTSFFNPSVVAKLGWKVRKDAVERTVRLAGGKPGPVVRDVTGGSFRVRNANFMVDGVVMALNGTYDGILGLNFCKRY</sequence>
<dbReference type="InterPro" id="IPR021109">
    <property type="entry name" value="Peptidase_aspartic_dom_sf"/>
</dbReference>